<feature type="compositionally biased region" description="Low complexity" evidence="6">
    <location>
        <begin position="39"/>
        <end position="49"/>
    </location>
</feature>
<keyword evidence="2" id="KW-0805">Transcription regulation</keyword>
<comment type="subcellular location">
    <subcellularLocation>
        <location evidence="1">Nucleus</location>
    </subcellularLocation>
</comment>
<dbReference type="InterPro" id="IPR005333">
    <property type="entry name" value="Transcription_factor_TCP"/>
</dbReference>
<evidence type="ECO:0000256" key="3">
    <source>
        <dbReference type="ARBA" id="ARBA00023125"/>
    </source>
</evidence>
<keyword evidence="9" id="KW-1185">Reference proteome</keyword>
<dbReference type="PROSITE" id="PS51369">
    <property type="entry name" value="TCP"/>
    <property type="match status" value="1"/>
</dbReference>
<sequence>MEDDRETDQRMNGDKEEEGEEEAISPVPLDSTAPPTILPLPSSVPSSTPQDQQLVYLKPEPLVEDRRLECVDVKKTLATRRVSKDRHTKVEGRGRRIRMPAVCAARIFQLTRELGHKSDGETIRWLLDHAEPSIIAATGTGTIPAIATTIDGTLKIPTQSPAYEDGGDGPRKRRRRTEPDGTVSSGLAPIRPTTTSVAENVVPIWAIGGGGNVISNMNMNTQTFLMLPPSAFAAAAGTSNQMWTFPAHGLPIVDMSGRPISTVGLNLATAVQVQAPPPPVANGTSLSAADVGGKQELQLMGGSMNQQSVVTPSNPSNPGN</sequence>
<evidence type="ECO:0000259" key="7">
    <source>
        <dbReference type="PROSITE" id="PS51369"/>
    </source>
</evidence>
<dbReference type="EMBL" id="QPKB01000007">
    <property type="protein sequence ID" value="RWR89335.1"/>
    <property type="molecule type" value="Genomic_DNA"/>
</dbReference>
<evidence type="ECO:0000313" key="8">
    <source>
        <dbReference type="EMBL" id="RWR89335.1"/>
    </source>
</evidence>
<evidence type="ECO:0000256" key="1">
    <source>
        <dbReference type="ARBA" id="ARBA00004123"/>
    </source>
</evidence>
<evidence type="ECO:0000256" key="6">
    <source>
        <dbReference type="SAM" id="MobiDB-lite"/>
    </source>
</evidence>
<keyword evidence="4" id="KW-0804">Transcription</keyword>
<reference evidence="8 9" key="1">
    <citation type="journal article" date="2019" name="Nat. Plants">
        <title>Stout camphor tree genome fills gaps in understanding of flowering plant genome evolution.</title>
        <authorList>
            <person name="Chaw S.M."/>
            <person name="Liu Y.C."/>
            <person name="Wu Y.W."/>
            <person name="Wang H.Y."/>
            <person name="Lin C.I."/>
            <person name="Wu C.S."/>
            <person name="Ke H.M."/>
            <person name="Chang L.Y."/>
            <person name="Hsu C.Y."/>
            <person name="Yang H.T."/>
            <person name="Sudianto E."/>
            <person name="Hsu M.H."/>
            <person name="Wu K.P."/>
            <person name="Wang L.N."/>
            <person name="Leebens-Mack J.H."/>
            <person name="Tsai I.J."/>
        </authorList>
    </citation>
    <scope>NUCLEOTIDE SEQUENCE [LARGE SCALE GENOMIC DNA]</scope>
    <source>
        <strain evidence="9">cv. Chaw 1501</strain>
        <tissue evidence="8">Young leaves</tissue>
    </source>
</reference>
<evidence type="ECO:0000256" key="2">
    <source>
        <dbReference type="ARBA" id="ARBA00023015"/>
    </source>
</evidence>
<comment type="caution">
    <text evidence="8">The sequence shown here is derived from an EMBL/GenBank/DDBJ whole genome shotgun (WGS) entry which is preliminary data.</text>
</comment>
<gene>
    <name evidence="8" type="ORF">CKAN_01838900</name>
</gene>
<dbReference type="GO" id="GO:0003700">
    <property type="term" value="F:DNA-binding transcription factor activity"/>
    <property type="evidence" value="ECO:0007669"/>
    <property type="project" value="InterPro"/>
</dbReference>
<dbReference type="GO" id="GO:0043565">
    <property type="term" value="F:sequence-specific DNA binding"/>
    <property type="evidence" value="ECO:0007669"/>
    <property type="project" value="TreeGrafter"/>
</dbReference>
<dbReference type="PANTHER" id="PTHR31072:SF1">
    <property type="entry name" value="TRANSCRIPTION FACTOR TCP9"/>
    <property type="match status" value="1"/>
</dbReference>
<dbReference type="InterPro" id="IPR017887">
    <property type="entry name" value="TF_TCP_subgr"/>
</dbReference>
<dbReference type="Pfam" id="PF03634">
    <property type="entry name" value="TCP"/>
    <property type="match status" value="1"/>
</dbReference>
<evidence type="ECO:0000256" key="4">
    <source>
        <dbReference type="ARBA" id="ARBA00023163"/>
    </source>
</evidence>
<feature type="region of interest" description="Disordered" evidence="6">
    <location>
        <begin position="1"/>
        <end position="50"/>
    </location>
</feature>
<name>A0A443PEY1_9MAGN</name>
<keyword evidence="3" id="KW-0238">DNA-binding</keyword>
<feature type="region of interest" description="Disordered" evidence="6">
    <location>
        <begin position="156"/>
        <end position="191"/>
    </location>
</feature>
<evidence type="ECO:0000256" key="5">
    <source>
        <dbReference type="ARBA" id="ARBA00023242"/>
    </source>
</evidence>
<dbReference type="Proteomes" id="UP000283530">
    <property type="component" value="Unassembled WGS sequence"/>
</dbReference>
<keyword evidence="5" id="KW-0539">Nucleus</keyword>
<protein>
    <submittedName>
        <fullName evidence="8">Transcription factor</fullName>
    </submittedName>
</protein>
<dbReference type="GO" id="GO:0005634">
    <property type="term" value="C:nucleus"/>
    <property type="evidence" value="ECO:0007669"/>
    <property type="project" value="UniProtKB-SubCell"/>
</dbReference>
<dbReference type="AlphaFoldDB" id="A0A443PEY1"/>
<proteinExistence type="predicted"/>
<evidence type="ECO:0000313" key="9">
    <source>
        <dbReference type="Proteomes" id="UP000283530"/>
    </source>
</evidence>
<accession>A0A443PEY1</accession>
<feature type="domain" description="TCP" evidence="7">
    <location>
        <begin position="83"/>
        <end position="137"/>
    </location>
</feature>
<dbReference type="PANTHER" id="PTHR31072">
    <property type="entry name" value="TRANSCRIPTION FACTOR TCP4-RELATED"/>
    <property type="match status" value="1"/>
</dbReference>
<dbReference type="OrthoDB" id="10337405at2759"/>
<organism evidence="8 9">
    <name type="scientific">Cinnamomum micranthum f. kanehirae</name>
    <dbReference type="NCBI Taxonomy" id="337451"/>
    <lineage>
        <taxon>Eukaryota</taxon>
        <taxon>Viridiplantae</taxon>
        <taxon>Streptophyta</taxon>
        <taxon>Embryophyta</taxon>
        <taxon>Tracheophyta</taxon>
        <taxon>Spermatophyta</taxon>
        <taxon>Magnoliopsida</taxon>
        <taxon>Magnoliidae</taxon>
        <taxon>Laurales</taxon>
        <taxon>Lauraceae</taxon>
        <taxon>Cinnamomum</taxon>
    </lineage>
</organism>